<organism evidence="2 3">
    <name type="scientific">Streptomyces malaysiense</name>
    <dbReference type="NCBI Taxonomy" id="1428626"/>
    <lineage>
        <taxon>Bacteria</taxon>
        <taxon>Bacillati</taxon>
        <taxon>Actinomycetota</taxon>
        <taxon>Actinomycetes</taxon>
        <taxon>Kitasatosporales</taxon>
        <taxon>Streptomycetaceae</taxon>
        <taxon>Streptomyces</taxon>
    </lineage>
</organism>
<reference evidence="2" key="1">
    <citation type="submission" date="2016-10" db="EMBL/GenBank/DDBJ databases">
        <title>Genome sequence of Streptomyces malaysiense MUSC 136.</title>
        <authorList>
            <person name="Lee L.-H."/>
            <person name="Ser H.-L."/>
        </authorList>
    </citation>
    <scope>NUCLEOTIDE SEQUENCE [LARGE SCALE GENOMIC DNA]</scope>
    <source>
        <strain evidence="2">MUSC 136</strain>
    </source>
</reference>
<keyword evidence="3" id="KW-1185">Reference proteome</keyword>
<gene>
    <name evidence="2" type="ORF">VT52_026565</name>
</gene>
<comment type="caution">
    <text evidence="2">The sequence shown here is derived from an EMBL/GenBank/DDBJ whole genome shotgun (WGS) entry which is preliminary data.</text>
</comment>
<accession>A0A1J4PX38</accession>
<proteinExistence type="predicted"/>
<dbReference type="Proteomes" id="UP000034838">
    <property type="component" value="Unassembled WGS sequence"/>
</dbReference>
<evidence type="ECO:0000313" key="2">
    <source>
        <dbReference type="EMBL" id="OIK24535.1"/>
    </source>
</evidence>
<dbReference type="EMBL" id="LBDA02000066">
    <property type="protein sequence ID" value="OIK24535.1"/>
    <property type="molecule type" value="Genomic_DNA"/>
</dbReference>
<name>A0A1J4PX38_9ACTN</name>
<dbReference type="AlphaFoldDB" id="A0A1J4PX38"/>
<protein>
    <submittedName>
        <fullName evidence="2">Uncharacterized protein</fullName>
    </submittedName>
</protein>
<sequence>MCDETGLKPGFHLEFTEDLRHMCLDGAFGHAEACGDAAVGMAGAEHQEHLVLARREVDDPGERVGPVGQRVEGVGAATGVRDGSEP</sequence>
<feature type="region of interest" description="Disordered" evidence="1">
    <location>
        <begin position="59"/>
        <end position="86"/>
    </location>
</feature>
<evidence type="ECO:0000313" key="3">
    <source>
        <dbReference type="Proteomes" id="UP000034838"/>
    </source>
</evidence>
<evidence type="ECO:0000256" key="1">
    <source>
        <dbReference type="SAM" id="MobiDB-lite"/>
    </source>
</evidence>